<evidence type="ECO:0000256" key="3">
    <source>
        <dbReference type="ARBA" id="ARBA00022448"/>
    </source>
</evidence>
<feature type="domain" description="Major facilitator superfamily (MFS) profile" evidence="9">
    <location>
        <begin position="24"/>
        <end position="401"/>
    </location>
</feature>
<feature type="transmembrane region" description="Helical" evidence="8">
    <location>
        <begin position="115"/>
        <end position="138"/>
    </location>
</feature>
<accession>A0A9D1RYB1</accession>
<feature type="transmembrane region" description="Helical" evidence="8">
    <location>
        <begin position="293"/>
        <end position="311"/>
    </location>
</feature>
<dbReference type="PANTHER" id="PTHR43271:SF1">
    <property type="entry name" value="INNER MEMBRANE TRANSPORT PROTEIN YNFM"/>
    <property type="match status" value="1"/>
</dbReference>
<keyword evidence="3" id="KW-0813">Transport</keyword>
<evidence type="ECO:0000256" key="4">
    <source>
        <dbReference type="ARBA" id="ARBA00022475"/>
    </source>
</evidence>
<comment type="caution">
    <text evidence="10">The sequence shown here is derived from an EMBL/GenBank/DDBJ whole genome shotgun (WGS) entry which is preliminary data.</text>
</comment>
<dbReference type="GO" id="GO:0022857">
    <property type="term" value="F:transmembrane transporter activity"/>
    <property type="evidence" value="ECO:0007669"/>
    <property type="project" value="InterPro"/>
</dbReference>
<keyword evidence="4" id="KW-1003">Cell membrane</keyword>
<dbReference type="SUPFAM" id="SSF103473">
    <property type="entry name" value="MFS general substrate transporter"/>
    <property type="match status" value="1"/>
</dbReference>
<dbReference type="InterPro" id="IPR011701">
    <property type="entry name" value="MFS"/>
</dbReference>
<dbReference type="Proteomes" id="UP000824189">
    <property type="component" value="Unassembled WGS sequence"/>
</dbReference>
<evidence type="ECO:0000256" key="1">
    <source>
        <dbReference type="ARBA" id="ARBA00004651"/>
    </source>
</evidence>
<evidence type="ECO:0000313" key="10">
    <source>
        <dbReference type="EMBL" id="HIW95845.1"/>
    </source>
</evidence>
<dbReference type="PROSITE" id="PS00216">
    <property type="entry name" value="SUGAR_TRANSPORT_1"/>
    <property type="match status" value="1"/>
</dbReference>
<feature type="transmembrane region" description="Helical" evidence="8">
    <location>
        <begin position="61"/>
        <end position="83"/>
    </location>
</feature>
<dbReference type="InterPro" id="IPR020846">
    <property type="entry name" value="MFS_dom"/>
</dbReference>
<evidence type="ECO:0000259" key="9">
    <source>
        <dbReference type="PROSITE" id="PS50850"/>
    </source>
</evidence>
<dbReference type="GO" id="GO:0005886">
    <property type="term" value="C:plasma membrane"/>
    <property type="evidence" value="ECO:0007669"/>
    <property type="project" value="UniProtKB-SubCell"/>
</dbReference>
<comment type="similarity">
    <text evidence="2">Belongs to the major facilitator superfamily.</text>
</comment>
<dbReference type="AlphaFoldDB" id="A0A9D1RYB1"/>
<organism evidence="10 11">
    <name type="scientific">Candidatus Corynebacterium gallistercoris</name>
    <dbReference type="NCBI Taxonomy" id="2838530"/>
    <lineage>
        <taxon>Bacteria</taxon>
        <taxon>Bacillati</taxon>
        <taxon>Actinomycetota</taxon>
        <taxon>Actinomycetes</taxon>
        <taxon>Mycobacteriales</taxon>
        <taxon>Corynebacteriaceae</taxon>
        <taxon>Corynebacterium</taxon>
    </lineage>
</organism>
<feature type="transmembrane region" description="Helical" evidence="8">
    <location>
        <begin position="21"/>
        <end position="41"/>
    </location>
</feature>
<gene>
    <name evidence="10" type="ORF">H9867_05095</name>
</gene>
<dbReference type="Gene3D" id="1.20.1250.20">
    <property type="entry name" value="MFS general substrate transporter like domains"/>
    <property type="match status" value="2"/>
</dbReference>
<evidence type="ECO:0000313" key="11">
    <source>
        <dbReference type="Proteomes" id="UP000824189"/>
    </source>
</evidence>
<dbReference type="InterPro" id="IPR005829">
    <property type="entry name" value="Sugar_transporter_CS"/>
</dbReference>
<dbReference type="PANTHER" id="PTHR43271">
    <property type="entry name" value="BLL2771 PROTEIN"/>
    <property type="match status" value="1"/>
</dbReference>
<protein>
    <submittedName>
        <fullName evidence="10">MFS transporter</fullName>
    </submittedName>
</protein>
<comment type="subcellular location">
    <subcellularLocation>
        <location evidence="1">Cell membrane</location>
        <topology evidence="1">Multi-pass membrane protein</topology>
    </subcellularLocation>
</comment>
<proteinExistence type="inferred from homology"/>
<keyword evidence="5 8" id="KW-0812">Transmembrane</keyword>
<evidence type="ECO:0000256" key="8">
    <source>
        <dbReference type="SAM" id="Phobius"/>
    </source>
</evidence>
<sequence>MDQAKEPAQQQPRPYTPKDRGYTMALIASLCSGLASYNALYATQAILPTLTEDFGVTPSTAALTVSAATGGLALMVIPTGIISERFGRRIILQVSVLVSTFLSLLLVVLPSIQSIIAIRLVQGFAIAGVPAVMMAFLAEEVDKKYLPRIMGFYIAGNSLGGLIGRLIPGIALDFFPWRTAIALSAVFAIAMAILTVFTLPHQRFFQPKKITLAHELHAFATHLTNPTLVKLFALPFLTMGAFVSLYNYLGFRLIDRFGLPEALAALIFITYLSGTWTSTRAGNLVERFGSRKVVVGCTATALLALLALLIPSLPVTVIAVFLFTGAFFAGHSVASSWVGEVATHDRAEASSCYILCYYVGSSIIGWCSGYVFHLGWAPLVGWLVLLFGAALVTAFFISSSRATPP</sequence>
<dbReference type="EMBL" id="DXFZ01000059">
    <property type="protein sequence ID" value="HIW95845.1"/>
    <property type="molecule type" value="Genomic_DNA"/>
</dbReference>
<evidence type="ECO:0000256" key="6">
    <source>
        <dbReference type="ARBA" id="ARBA00022989"/>
    </source>
</evidence>
<name>A0A9D1RYB1_9CORY</name>
<dbReference type="InterPro" id="IPR036259">
    <property type="entry name" value="MFS_trans_sf"/>
</dbReference>
<evidence type="ECO:0000256" key="5">
    <source>
        <dbReference type="ARBA" id="ARBA00022692"/>
    </source>
</evidence>
<evidence type="ECO:0000256" key="2">
    <source>
        <dbReference type="ARBA" id="ARBA00008335"/>
    </source>
</evidence>
<keyword evidence="7 8" id="KW-0472">Membrane</keyword>
<reference evidence="10" key="2">
    <citation type="submission" date="2021-04" db="EMBL/GenBank/DDBJ databases">
        <authorList>
            <person name="Gilroy R."/>
        </authorList>
    </citation>
    <scope>NUCLEOTIDE SEQUENCE</scope>
    <source>
        <strain evidence="10">4376</strain>
    </source>
</reference>
<dbReference type="CDD" id="cd17324">
    <property type="entry name" value="MFS_NepI_like"/>
    <property type="match status" value="1"/>
</dbReference>
<evidence type="ECO:0000256" key="7">
    <source>
        <dbReference type="ARBA" id="ARBA00023136"/>
    </source>
</evidence>
<feature type="transmembrane region" description="Helical" evidence="8">
    <location>
        <begin position="177"/>
        <end position="199"/>
    </location>
</feature>
<reference evidence="10" key="1">
    <citation type="journal article" date="2021" name="PeerJ">
        <title>Extensive microbial diversity within the chicken gut microbiome revealed by metagenomics and culture.</title>
        <authorList>
            <person name="Gilroy R."/>
            <person name="Ravi A."/>
            <person name="Getino M."/>
            <person name="Pursley I."/>
            <person name="Horton D.L."/>
            <person name="Alikhan N.F."/>
            <person name="Baker D."/>
            <person name="Gharbi K."/>
            <person name="Hall N."/>
            <person name="Watson M."/>
            <person name="Adriaenssens E.M."/>
            <person name="Foster-Nyarko E."/>
            <person name="Jarju S."/>
            <person name="Secka A."/>
            <person name="Antonio M."/>
            <person name="Oren A."/>
            <person name="Chaudhuri R.R."/>
            <person name="La Ragione R."/>
            <person name="Hildebrand F."/>
            <person name="Pallen M.J."/>
        </authorList>
    </citation>
    <scope>NUCLEOTIDE SEQUENCE</scope>
    <source>
        <strain evidence="10">4376</strain>
    </source>
</reference>
<feature type="transmembrane region" description="Helical" evidence="8">
    <location>
        <begin position="90"/>
        <end position="109"/>
    </location>
</feature>
<feature type="transmembrane region" description="Helical" evidence="8">
    <location>
        <begin position="351"/>
        <end position="373"/>
    </location>
</feature>
<keyword evidence="6 8" id="KW-1133">Transmembrane helix</keyword>
<feature type="transmembrane region" description="Helical" evidence="8">
    <location>
        <begin position="317"/>
        <end position="339"/>
    </location>
</feature>
<dbReference type="PROSITE" id="PS50850">
    <property type="entry name" value="MFS"/>
    <property type="match status" value="1"/>
</dbReference>
<feature type="transmembrane region" description="Helical" evidence="8">
    <location>
        <begin position="262"/>
        <end position="281"/>
    </location>
</feature>
<dbReference type="Pfam" id="PF07690">
    <property type="entry name" value="MFS_1"/>
    <property type="match status" value="1"/>
</dbReference>
<feature type="transmembrane region" description="Helical" evidence="8">
    <location>
        <begin position="231"/>
        <end position="250"/>
    </location>
</feature>
<feature type="transmembrane region" description="Helical" evidence="8">
    <location>
        <begin position="379"/>
        <end position="397"/>
    </location>
</feature>
<feature type="transmembrane region" description="Helical" evidence="8">
    <location>
        <begin position="150"/>
        <end position="171"/>
    </location>
</feature>